<evidence type="ECO:0000259" key="10">
    <source>
        <dbReference type="Pfam" id="PF10496"/>
    </source>
</evidence>
<keyword evidence="5" id="KW-0653">Protein transport</keyword>
<protein>
    <submittedName>
        <fullName evidence="12">Syntaxin-18 isoform X2</fullName>
    </submittedName>
</protein>
<evidence type="ECO:0000256" key="1">
    <source>
        <dbReference type="ARBA" id="ARBA00004211"/>
    </source>
</evidence>
<keyword evidence="7" id="KW-0175">Coiled coil</keyword>
<evidence type="ECO:0000256" key="2">
    <source>
        <dbReference type="ARBA" id="ARBA00009063"/>
    </source>
</evidence>
<dbReference type="InterPro" id="IPR019529">
    <property type="entry name" value="Syntaxin-18_N"/>
</dbReference>
<dbReference type="Gene3D" id="1.20.5.110">
    <property type="match status" value="1"/>
</dbReference>
<evidence type="ECO:0000256" key="7">
    <source>
        <dbReference type="ARBA" id="ARBA00023054"/>
    </source>
</evidence>
<evidence type="ECO:0000256" key="4">
    <source>
        <dbReference type="ARBA" id="ARBA00022692"/>
    </source>
</evidence>
<evidence type="ECO:0000256" key="8">
    <source>
        <dbReference type="ARBA" id="ARBA00023136"/>
    </source>
</evidence>
<evidence type="ECO:0000256" key="6">
    <source>
        <dbReference type="ARBA" id="ARBA00022989"/>
    </source>
</evidence>
<dbReference type="PANTHER" id="PTHR15959:SF0">
    <property type="entry name" value="SYNTAXIN-18"/>
    <property type="match status" value="1"/>
</dbReference>
<gene>
    <name evidence="12" type="primary">LOC100212292</name>
</gene>
<keyword evidence="4 9" id="KW-0812">Transmembrane</keyword>
<keyword evidence="6 9" id="KW-1133">Transmembrane helix</keyword>
<keyword evidence="8 9" id="KW-0472">Membrane</keyword>
<name>A0ABM4BGW1_HYDVU</name>
<organism evidence="11 12">
    <name type="scientific">Hydra vulgaris</name>
    <name type="common">Hydra</name>
    <name type="synonym">Hydra attenuata</name>
    <dbReference type="NCBI Taxonomy" id="6087"/>
    <lineage>
        <taxon>Eukaryota</taxon>
        <taxon>Metazoa</taxon>
        <taxon>Cnidaria</taxon>
        <taxon>Hydrozoa</taxon>
        <taxon>Hydroidolina</taxon>
        <taxon>Anthoathecata</taxon>
        <taxon>Aplanulata</taxon>
        <taxon>Hydridae</taxon>
        <taxon>Hydra</taxon>
    </lineage>
</organism>
<dbReference type="SUPFAM" id="SSF58038">
    <property type="entry name" value="SNARE fusion complex"/>
    <property type="match status" value="1"/>
</dbReference>
<keyword evidence="11" id="KW-1185">Reference proteome</keyword>
<dbReference type="RefSeq" id="XP_065648204.1">
    <property type="nucleotide sequence ID" value="XM_065792132.1"/>
</dbReference>
<dbReference type="PANTHER" id="PTHR15959">
    <property type="entry name" value="SYNTAXIN-18"/>
    <property type="match status" value="1"/>
</dbReference>
<sequence length="374" mass="43666">MEITKVFEACVKAVRVKKKEFSPTTNILPKSKKNRDTFNSHAQAVVQSISQLRDFLITYQTDYLSEFSHLPSLSGKLTDIERDQIDNDSQKLMKSCSTAIESLKNEVTFGNNSQSRLHSTAVVELVQTFLKDVCRLYSQLRAYRVKLAVDRKRMALLNQSRQNDRLDVVNSKTEVLKKILNEKECDQKIFDKNKDKPLQDKMGRVEQKEKEVIKDTVSIVHDFEQEESEDIYKFTKEETQLFKEENERLFSEMNTMMKEVRNIEGKVIEISQLQEIFQEKVLAQSSQIQNIHNSAVATTENVKDGNEQIRDVGNQKQCYIPRLDFILSSYVYFFFTVSRLVQLLSFISSIIYSTKLIILLQFCFMYIHTVIRRK</sequence>
<evidence type="ECO:0000313" key="12">
    <source>
        <dbReference type="RefSeq" id="XP_065648204.1"/>
    </source>
</evidence>
<feature type="transmembrane region" description="Helical" evidence="9">
    <location>
        <begin position="350"/>
        <end position="371"/>
    </location>
</feature>
<reference evidence="12" key="1">
    <citation type="submission" date="2025-08" db="UniProtKB">
        <authorList>
            <consortium name="RefSeq"/>
        </authorList>
    </citation>
    <scope>IDENTIFICATION</scope>
</reference>
<keyword evidence="3" id="KW-0813">Transport</keyword>
<dbReference type="Proteomes" id="UP001652625">
    <property type="component" value="Chromosome 03"/>
</dbReference>
<proteinExistence type="inferred from homology"/>
<accession>A0ABM4BGW1</accession>
<feature type="domain" description="SNARE-complex protein Syntaxin-18 N-terminal" evidence="10">
    <location>
        <begin position="1"/>
        <end position="85"/>
    </location>
</feature>
<dbReference type="GeneID" id="100212292"/>
<evidence type="ECO:0000256" key="3">
    <source>
        <dbReference type="ARBA" id="ARBA00022448"/>
    </source>
</evidence>
<evidence type="ECO:0000256" key="5">
    <source>
        <dbReference type="ARBA" id="ARBA00022927"/>
    </source>
</evidence>
<dbReference type="Pfam" id="PF10496">
    <property type="entry name" value="Syntaxin-18_N"/>
    <property type="match status" value="1"/>
</dbReference>
<comment type="subcellular location">
    <subcellularLocation>
        <location evidence="1">Membrane</location>
        <topology evidence="1">Single-pass type IV membrane protein</topology>
    </subcellularLocation>
</comment>
<comment type="similarity">
    <text evidence="2">Belongs to the syntaxin family.</text>
</comment>
<evidence type="ECO:0000313" key="11">
    <source>
        <dbReference type="Proteomes" id="UP001652625"/>
    </source>
</evidence>
<evidence type="ECO:0000256" key="9">
    <source>
        <dbReference type="SAM" id="Phobius"/>
    </source>
</evidence>